<dbReference type="PANTHER" id="PTHR21240:SF29">
    <property type="entry name" value="AMIDOHYDROLASE-RELATED DOMAIN-CONTAINING PROTEIN"/>
    <property type="match status" value="1"/>
</dbReference>
<name>A0A8G0PHW6_9HYPO</name>
<gene>
    <name evidence="10" type="ORF">H0G86_008981</name>
</gene>
<dbReference type="PANTHER" id="PTHR21240">
    <property type="entry name" value="2-AMINO-3-CARBOXYLMUCONATE-6-SEMIALDEHYDE DECARBOXYLASE"/>
    <property type="match status" value="1"/>
</dbReference>
<dbReference type="GO" id="GO:0005829">
    <property type="term" value="C:cytosol"/>
    <property type="evidence" value="ECO:0007669"/>
    <property type="project" value="TreeGrafter"/>
</dbReference>
<keyword evidence="3 8" id="KW-0210">Decarboxylase</keyword>
<evidence type="ECO:0000256" key="4">
    <source>
        <dbReference type="ARBA" id="ARBA00022833"/>
    </source>
</evidence>
<evidence type="ECO:0000256" key="7">
    <source>
        <dbReference type="ARBA" id="ARBA00038889"/>
    </source>
</evidence>
<dbReference type="GO" id="GO:0019748">
    <property type="term" value="P:secondary metabolic process"/>
    <property type="evidence" value="ECO:0007669"/>
    <property type="project" value="TreeGrafter"/>
</dbReference>
<protein>
    <recommendedName>
        <fullName evidence="7">6-methylsalicylate decarboxylase</fullName>
        <ecNumber evidence="7">4.1.1.52</ecNumber>
    </recommendedName>
</protein>
<dbReference type="EMBL" id="CP075868">
    <property type="protein sequence ID" value="QYT01972.1"/>
    <property type="molecule type" value="Genomic_DNA"/>
</dbReference>
<reference evidence="10 11" key="1">
    <citation type="journal article" date="2021" name="BMC Genomics">
        <title>Telomere-to-telomere genome assembly of asparaginase-producing Trichoderma simmonsii.</title>
        <authorList>
            <person name="Chung D."/>
            <person name="Kwon Y.M."/>
            <person name="Yang Y."/>
        </authorList>
    </citation>
    <scope>NUCLEOTIDE SEQUENCE [LARGE SCALE GENOMIC DNA]</scope>
    <source>
        <strain evidence="10 11">GH-Sj1</strain>
    </source>
</reference>
<dbReference type="InterPro" id="IPR032466">
    <property type="entry name" value="Metal_Hydrolase"/>
</dbReference>
<evidence type="ECO:0000313" key="11">
    <source>
        <dbReference type="Proteomes" id="UP000826661"/>
    </source>
</evidence>
<evidence type="ECO:0000256" key="8">
    <source>
        <dbReference type="RuleBase" id="RU366045"/>
    </source>
</evidence>
<evidence type="ECO:0000256" key="3">
    <source>
        <dbReference type="ARBA" id="ARBA00022793"/>
    </source>
</evidence>
<accession>A0A8G0PHW6</accession>
<proteinExistence type="inferred from homology"/>
<feature type="domain" description="Amidohydrolase-related" evidence="9">
    <location>
        <begin position="21"/>
        <end position="272"/>
    </location>
</feature>
<dbReference type="EC" id="4.1.1.52" evidence="7"/>
<dbReference type="GO" id="GO:0046872">
    <property type="term" value="F:metal ion binding"/>
    <property type="evidence" value="ECO:0007669"/>
    <property type="project" value="UniProtKB-KW"/>
</dbReference>
<comment type="catalytic activity">
    <reaction evidence="6">
        <text>6-methylsalicylate + H(+) = 3-methylphenol + CO2</text>
        <dbReference type="Rhea" id="RHEA:23112"/>
        <dbReference type="ChEBI" id="CHEBI:15378"/>
        <dbReference type="ChEBI" id="CHEBI:16526"/>
        <dbReference type="ChEBI" id="CHEBI:17231"/>
        <dbReference type="ChEBI" id="CHEBI:36658"/>
        <dbReference type="EC" id="4.1.1.52"/>
    </reaction>
    <physiologicalReaction direction="left-to-right" evidence="6">
        <dbReference type="Rhea" id="RHEA:23113"/>
    </physiologicalReaction>
</comment>
<sequence>MSAIGSTFTILSYPPVLITKQQEDQGVTREVNKYAASLCSANPQQFGFFAIVPSLQNITAVIAEIRYAYEELHADGITLLTSYDGAYLGNEIFNPIWEELDKHNAVVFVHPHGACVDCGLAHPALLPPILDYPHETTKTAMDMILNHTVRKYPNCKIILAHAGGTLPYLVHRAASLVPQVLKSTATDSSVMSSEDILRDAKLFYYELALSSSPHTLDTLLKNFPSDRILFGTDFPALSEDVAIKLSNELNDYNMDEAKRDNVYWETAIKLFPRLAG</sequence>
<dbReference type="SUPFAM" id="SSF51556">
    <property type="entry name" value="Metallo-dependent hydrolases"/>
    <property type="match status" value="1"/>
</dbReference>
<dbReference type="Pfam" id="PF04909">
    <property type="entry name" value="Amidohydro_2"/>
    <property type="match status" value="1"/>
</dbReference>
<keyword evidence="11" id="KW-1185">Reference proteome</keyword>
<dbReference type="GO" id="GO:0016787">
    <property type="term" value="F:hydrolase activity"/>
    <property type="evidence" value="ECO:0007669"/>
    <property type="project" value="InterPro"/>
</dbReference>
<dbReference type="Proteomes" id="UP000826661">
    <property type="component" value="Chromosome V"/>
</dbReference>
<keyword evidence="4" id="KW-0862">Zinc</keyword>
<evidence type="ECO:0000256" key="5">
    <source>
        <dbReference type="ARBA" id="ARBA00023239"/>
    </source>
</evidence>
<dbReference type="GO" id="GO:0047596">
    <property type="term" value="F:6-methylsalicylate decarboxylase activity"/>
    <property type="evidence" value="ECO:0007669"/>
    <property type="project" value="UniProtKB-EC"/>
</dbReference>
<evidence type="ECO:0000259" key="9">
    <source>
        <dbReference type="Pfam" id="PF04909"/>
    </source>
</evidence>
<dbReference type="Gene3D" id="3.20.20.140">
    <property type="entry name" value="Metal-dependent hydrolases"/>
    <property type="match status" value="1"/>
</dbReference>
<evidence type="ECO:0000256" key="2">
    <source>
        <dbReference type="ARBA" id="ARBA00022723"/>
    </source>
</evidence>
<evidence type="ECO:0000256" key="6">
    <source>
        <dbReference type="ARBA" id="ARBA00036832"/>
    </source>
</evidence>
<dbReference type="AlphaFoldDB" id="A0A8G0PHW6"/>
<evidence type="ECO:0000313" key="10">
    <source>
        <dbReference type="EMBL" id="QYT01972.1"/>
    </source>
</evidence>
<organism evidence="10 11">
    <name type="scientific">Trichoderma simmonsii</name>
    <dbReference type="NCBI Taxonomy" id="1491479"/>
    <lineage>
        <taxon>Eukaryota</taxon>
        <taxon>Fungi</taxon>
        <taxon>Dikarya</taxon>
        <taxon>Ascomycota</taxon>
        <taxon>Pezizomycotina</taxon>
        <taxon>Sordariomycetes</taxon>
        <taxon>Hypocreomycetidae</taxon>
        <taxon>Hypocreales</taxon>
        <taxon>Hypocreaceae</taxon>
        <taxon>Trichoderma</taxon>
    </lineage>
</organism>
<dbReference type="InterPro" id="IPR032465">
    <property type="entry name" value="ACMSD"/>
</dbReference>
<keyword evidence="5 8" id="KW-0456">Lyase</keyword>
<keyword evidence="2" id="KW-0479">Metal-binding</keyword>
<comment type="similarity">
    <text evidence="1">Belongs to the metallo-dependent hydrolases superfamily. ACMSD family.</text>
</comment>
<dbReference type="InterPro" id="IPR006680">
    <property type="entry name" value="Amidohydro-rel"/>
</dbReference>
<evidence type="ECO:0000256" key="1">
    <source>
        <dbReference type="ARBA" id="ARBA00005871"/>
    </source>
</evidence>